<dbReference type="CDD" id="cd06170">
    <property type="entry name" value="LuxR_C_like"/>
    <property type="match status" value="1"/>
</dbReference>
<evidence type="ECO:0000256" key="2">
    <source>
        <dbReference type="ARBA" id="ARBA00023125"/>
    </source>
</evidence>
<dbReference type="EMBL" id="JACIEH010000007">
    <property type="protein sequence ID" value="MBB4101479.1"/>
    <property type="molecule type" value="Genomic_DNA"/>
</dbReference>
<dbReference type="RefSeq" id="WP_184000841.1">
    <property type="nucleotide sequence ID" value="NZ_JACIEH010000007.1"/>
</dbReference>
<dbReference type="InterPro" id="IPR036388">
    <property type="entry name" value="WH-like_DNA-bd_sf"/>
</dbReference>
<dbReference type="PRINTS" id="PR00038">
    <property type="entry name" value="HTHLUXR"/>
</dbReference>
<dbReference type="PANTHER" id="PTHR44688">
    <property type="entry name" value="DNA-BINDING TRANSCRIPTIONAL ACTIVATOR DEVR_DOSR"/>
    <property type="match status" value="1"/>
</dbReference>
<evidence type="ECO:0000256" key="4">
    <source>
        <dbReference type="SAM" id="MobiDB-lite"/>
    </source>
</evidence>
<protein>
    <submittedName>
        <fullName evidence="7">DNA-binding CsgD family transcriptional regulator</fullName>
    </submittedName>
</protein>
<keyword evidence="5" id="KW-0472">Membrane</keyword>
<evidence type="ECO:0000256" key="3">
    <source>
        <dbReference type="ARBA" id="ARBA00023163"/>
    </source>
</evidence>
<evidence type="ECO:0000313" key="8">
    <source>
        <dbReference type="Proteomes" id="UP000557392"/>
    </source>
</evidence>
<evidence type="ECO:0000256" key="5">
    <source>
        <dbReference type="SAM" id="Phobius"/>
    </source>
</evidence>
<keyword evidence="5" id="KW-1133">Transmembrane helix</keyword>
<dbReference type="PANTHER" id="PTHR44688:SF16">
    <property type="entry name" value="DNA-BINDING TRANSCRIPTIONAL ACTIVATOR DEVR_DOSR"/>
    <property type="match status" value="1"/>
</dbReference>
<dbReference type="AlphaFoldDB" id="A0A7W6NYR5"/>
<keyword evidence="8" id="KW-1185">Reference proteome</keyword>
<name>A0A7W6NYR5_9SPHN</name>
<evidence type="ECO:0000256" key="1">
    <source>
        <dbReference type="ARBA" id="ARBA00023015"/>
    </source>
</evidence>
<dbReference type="GO" id="GO:0003677">
    <property type="term" value="F:DNA binding"/>
    <property type="evidence" value="ECO:0007669"/>
    <property type="project" value="UniProtKB-KW"/>
</dbReference>
<dbReference type="Proteomes" id="UP000557392">
    <property type="component" value="Unassembled WGS sequence"/>
</dbReference>
<dbReference type="Gene3D" id="1.10.10.10">
    <property type="entry name" value="Winged helix-like DNA-binding domain superfamily/Winged helix DNA-binding domain"/>
    <property type="match status" value="1"/>
</dbReference>
<dbReference type="SUPFAM" id="SSF46894">
    <property type="entry name" value="C-terminal effector domain of the bipartite response regulators"/>
    <property type="match status" value="1"/>
</dbReference>
<keyword evidence="5" id="KW-0812">Transmembrane</keyword>
<dbReference type="InterPro" id="IPR000792">
    <property type="entry name" value="Tscrpt_reg_LuxR_C"/>
</dbReference>
<evidence type="ECO:0000313" key="7">
    <source>
        <dbReference type="EMBL" id="MBB4101479.1"/>
    </source>
</evidence>
<dbReference type="Pfam" id="PF00196">
    <property type="entry name" value="GerE"/>
    <property type="match status" value="1"/>
</dbReference>
<feature type="region of interest" description="Disordered" evidence="4">
    <location>
        <begin position="69"/>
        <end position="89"/>
    </location>
</feature>
<reference evidence="7 8" key="1">
    <citation type="submission" date="2020-08" db="EMBL/GenBank/DDBJ databases">
        <title>Genomic Encyclopedia of Type Strains, Phase IV (KMG-IV): sequencing the most valuable type-strain genomes for metagenomic binning, comparative biology and taxonomic classification.</title>
        <authorList>
            <person name="Goeker M."/>
        </authorList>
    </citation>
    <scope>NUCLEOTIDE SEQUENCE [LARGE SCALE GENOMIC DNA]</scope>
    <source>
        <strain evidence="7 8">DSM 101806</strain>
    </source>
</reference>
<evidence type="ECO:0000259" key="6">
    <source>
        <dbReference type="PROSITE" id="PS50043"/>
    </source>
</evidence>
<dbReference type="InterPro" id="IPR016032">
    <property type="entry name" value="Sig_transdc_resp-reg_C-effctor"/>
</dbReference>
<feature type="transmembrane region" description="Helical" evidence="5">
    <location>
        <begin position="123"/>
        <end position="145"/>
    </location>
</feature>
<keyword evidence="2 7" id="KW-0238">DNA-binding</keyword>
<gene>
    <name evidence="7" type="ORF">GGR46_005073</name>
</gene>
<sequence length="146" mass="16222">MDAIDRLTGRQKDCLRLVADGYTSKEIGRRLGISPSTVDNHIDRANEILGLDNRNEAARLLRAHEAGKPLPSKPVELAERPETDPVQGTGLNHPTWWQRLVPPLGGSRNELNWEAKSYAILRVALLCLVVLILMTLGVSTLLWAVR</sequence>
<dbReference type="PROSITE" id="PS50043">
    <property type="entry name" value="HTH_LUXR_2"/>
    <property type="match status" value="1"/>
</dbReference>
<comment type="caution">
    <text evidence="7">The sequence shown here is derived from an EMBL/GenBank/DDBJ whole genome shotgun (WGS) entry which is preliminary data.</text>
</comment>
<organism evidence="7 8">
    <name type="scientific">Sphingomonas kyeonggiensis</name>
    <dbReference type="NCBI Taxonomy" id="1268553"/>
    <lineage>
        <taxon>Bacteria</taxon>
        <taxon>Pseudomonadati</taxon>
        <taxon>Pseudomonadota</taxon>
        <taxon>Alphaproteobacteria</taxon>
        <taxon>Sphingomonadales</taxon>
        <taxon>Sphingomonadaceae</taxon>
        <taxon>Sphingomonas</taxon>
    </lineage>
</organism>
<feature type="domain" description="HTH luxR-type" evidence="6">
    <location>
        <begin position="1"/>
        <end position="65"/>
    </location>
</feature>
<keyword evidence="1" id="KW-0805">Transcription regulation</keyword>
<accession>A0A7W6NYR5</accession>
<dbReference type="SMART" id="SM00421">
    <property type="entry name" value="HTH_LUXR"/>
    <property type="match status" value="1"/>
</dbReference>
<keyword evidence="3" id="KW-0804">Transcription</keyword>
<proteinExistence type="predicted"/>
<dbReference type="GO" id="GO:0006355">
    <property type="term" value="P:regulation of DNA-templated transcription"/>
    <property type="evidence" value="ECO:0007669"/>
    <property type="project" value="InterPro"/>
</dbReference>